<comment type="caution">
    <text evidence="3">The sequence shown here is derived from an EMBL/GenBank/DDBJ whole genome shotgun (WGS) entry which is preliminary data.</text>
</comment>
<dbReference type="InterPro" id="IPR053167">
    <property type="entry name" value="Spore_coat_component"/>
</dbReference>
<evidence type="ECO:0000313" key="4">
    <source>
        <dbReference type="Proteomes" id="UP000238563"/>
    </source>
</evidence>
<feature type="chain" id="PRO_5015665153" evidence="1">
    <location>
        <begin position="28"/>
        <end position="168"/>
    </location>
</feature>
<dbReference type="InterPro" id="IPR007893">
    <property type="entry name" value="Spore_coat_U/FanG"/>
</dbReference>
<keyword evidence="1" id="KW-0732">Signal</keyword>
<proteinExistence type="predicted"/>
<keyword evidence="4" id="KW-1185">Reference proteome</keyword>
<dbReference type="Pfam" id="PF05229">
    <property type="entry name" value="SCPU"/>
    <property type="match status" value="1"/>
</dbReference>
<keyword evidence="3" id="KW-0167">Capsid protein</keyword>
<dbReference type="SMART" id="SM00972">
    <property type="entry name" value="SCPU"/>
    <property type="match status" value="1"/>
</dbReference>
<evidence type="ECO:0000256" key="1">
    <source>
        <dbReference type="SAM" id="SignalP"/>
    </source>
</evidence>
<dbReference type="AlphaFoldDB" id="A0A2S9JY88"/>
<feature type="signal peptide" evidence="1">
    <location>
        <begin position="1"/>
        <end position="27"/>
    </location>
</feature>
<dbReference type="PANTHER" id="PTHR37089:SF4">
    <property type="entry name" value="EXPORTED PROTEIN"/>
    <property type="match status" value="1"/>
</dbReference>
<evidence type="ECO:0000259" key="2">
    <source>
        <dbReference type="Pfam" id="PF05229"/>
    </source>
</evidence>
<sequence>MSFGYSLRSFTTVGLAALLGFSSPALAATASGSFTVQITIQASCTVVSTAPLTFAAVGVITANEDASTTLSVQCTNTTPYNIGLNAGLGIGATVASRKMTGPAGALVNYTLYSDSNRTTVWGQTVNTDTVSAVGTGAAQPYTVFGRVPAQNTPAPGAYTDTITVTVTY</sequence>
<dbReference type="RefSeq" id="WP_105732550.1">
    <property type="nucleotide sequence ID" value="NZ_PVBT01000001.1"/>
</dbReference>
<dbReference type="OrthoDB" id="7478692at2"/>
<dbReference type="EMBL" id="PVBT01000001">
    <property type="protein sequence ID" value="PRD58310.1"/>
    <property type="molecule type" value="Genomic_DNA"/>
</dbReference>
<reference evidence="3 4" key="1">
    <citation type="submission" date="2018-02" db="EMBL/GenBank/DDBJ databases">
        <title>The draft genome of Phyllobacterium myrsinacearum DSM5892.</title>
        <authorList>
            <person name="Li L."/>
            <person name="Liu L."/>
            <person name="Zhang X."/>
            <person name="Wang T."/>
        </authorList>
    </citation>
    <scope>NUCLEOTIDE SEQUENCE [LARGE SCALE GENOMIC DNA]</scope>
    <source>
        <strain evidence="3 4">DSM 5892</strain>
    </source>
</reference>
<keyword evidence="3" id="KW-0946">Virion</keyword>
<name>A0A2S9JY88_9HYPH</name>
<feature type="domain" description="Spore coat protein U/FanG" evidence="2">
    <location>
        <begin position="32"/>
        <end position="165"/>
    </location>
</feature>
<dbReference type="PANTHER" id="PTHR37089">
    <property type="entry name" value="PROTEIN U-RELATED"/>
    <property type="match status" value="1"/>
</dbReference>
<organism evidence="3 4">
    <name type="scientific">Phyllobacterium myrsinacearum</name>
    <dbReference type="NCBI Taxonomy" id="28101"/>
    <lineage>
        <taxon>Bacteria</taxon>
        <taxon>Pseudomonadati</taxon>
        <taxon>Pseudomonadota</taxon>
        <taxon>Alphaproteobacteria</taxon>
        <taxon>Hyphomicrobiales</taxon>
        <taxon>Phyllobacteriaceae</taxon>
        <taxon>Phyllobacterium</taxon>
    </lineage>
</organism>
<dbReference type="Proteomes" id="UP000238563">
    <property type="component" value="Unassembled WGS sequence"/>
</dbReference>
<accession>A0A2S9JY88</accession>
<protein>
    <submittedName>
        <fullName evidence="3">Spore coat protein U</fullName>
    </submittedName>
</protein>
<evidence type="ECO:0000313" key="3">
    <source>
        <dbReference type="EMBL" id="PRD58310.1"/>
    </source>
</evidence>
<gene>
    <name evidence="3" type="ORF">C5750_04060</name>
</gene>